<evidence type="ECO:0000313" key="11">
    <source>
        <dbReference type="Proteomes" id="UP001528823"/>
    </source>
</evidence>
<dbReference type="GO" id="GO:0016787">
    <property type="term" value="F:hydrolase activity"/>
    <property type="evidence" value="ECO:0007669"/>
    <property type="project" value="UniProtKB-KW"/>
</dbReference>
<dbReference type="Gene3D" id="2.40.10.10">
    <property type="entry name" value="Trypsin-like serine proteases"/>
    <property type="match status" value="1"/>
</dbReference>
<evidence type="ECO:0000256" key="1">
    <source>
        <dbReference type="ARBA" id="ARBA00004613"/>
    </source>
</evidence>
<feature type="region of interest" description="Disordered" evidence="7">
    <location>
        <begin position="273"/>
        <end position="412"/>
    </location>
</feature>
<dbReference type="EMBL" id="JAPMOU010000007">
    <property type="protein sequence ID" value="MDE1461952.1"/>
    <property type="molecule type" value="Genomic_DNA"/>
</dbReference>
<dbReference type="SUPFAM" id="SSF50494">
    <property type="entry name" value="Trypsin-like serine proteases"/>
    <property type="match status" value="1"/>
</dbReference>
<dbReference type="Pfam" id="PF04151">
    <property type="entry name" value="PPC"/>
    <property type="match status" value="1"/>
</dbReference>
<keyword evidence="11" id="KW-1185">Reference proteome</keyword>
<evidence type="ECO:0000256" key="4">
    <source>
        <dbReference type="ARBA" id="ARBA00022801"/>
    </source>
</evidence>
<dbReference type="PROSITE" id="PS50240">
    <property type="entry name" value="TRYPSIN_DOM"/>
    <property type="match status" value="1"/>
</dbReference>
<evidence type="ECO:0000256" key="6">
    <source>
        <dbReference type="RuleBase" id="RU363034"/>
    </source>
</evidence>
<protein>
    <submittedName>
        <fullName evidence="10">Trypsin-like serine protease</fullName>
        <ecNumber evidence="10">3.4.21.-</ecNumber>
    </submittedName>
</protein>
<feature type="compositionally biased region" description="Pro residues" evidence="7">
    <location>
        <begin position="375"/>
        <end position="401"/>
    </location>
</feature>
<keyword evidence="2" id="KW-0964">Secreted</keyword>
<feature type="compositionally biased region" description="Pro residues" evidence="7">
    <location>
        <begin position="280"/>
        <end position="294"/>
    </location>
</feature>
<dbReference type="Pfam" id="PF00089">
    <property type="entry name" value="Trypsin"/>
    <property type="match status" value="1"/>
</dbReference>
<dbReference type="PROSITE" id="PS00135">
    <property type="entry name" value="TRYPSIN_SER"/>
    <property type="match status" value="1"/>
</dbReference>
<organism evidence="10 11">
    <name type="scientific">Spartinivicinus poritis</name>
    <dbReference type="NCBI Taxonomy" id="2994640"/>
    <lineage>
        <taxon>Bacteria</taxon>
        <taxon>Pseudomonadati</taxon>
        <taxon>Pseudomonadota</taxon>
        <taxon>Gammaproteobacteria</taxon>
        <taxon>Oceanospirillales</taxon>
        <taxon>Zooshikellaceae</taxon>
        <taxon>Spartinivicinus</taxon>
    </lineage>
</organism>
<keyword evidence="8" id="KW-0732">Signal</keyword>
<keyword evidence="6" id="KW-0720">Serine protease</keyword>
<dbReference type="PROSITE" id="PS00134">
    <property type="entry name" value="TRYPSIN_HIS"/>
    <property type="match status" value="1"/>
</dbReference>
<sequence length="513" mass="56015">MNKQNSVPLFMLSSLFLAVTGFAHANSENLLQPNDNYTPPDFNNNTHEIVGGRPSNFEERKWMVWLGGCGGSLLNKQWVLTAAHCSPRAGTRVTVGRYDRTTNKGEVIRAEKAIIHPQYNSRNNDHDIALIKLQRPVSSSLNITPINLADTNVYHNAIKPGTKVTVAGWGNTRQNIMLSNKLMEVDVPVVSKQECNRAYRGITDNMVCAGYKQGGKDSCQGDSGGPLFIKWYDKVYQIGIVSWGKGCARPGYPGVYTKAANYYEWVKKYVPLGNSQPPGDDNPPQPPVPPVPPPDKPDDDGPDWPKPPGDDDNPPPPPPPGDDNDGPDWPDDDTPPPPPTPPGDDDPDWPKPPGDDDNPQPPPPPPPGDGDDPVPPDGPCKPPNDPNWPKPPNWPDWPKPNWPDNNKHASKIPNGQQFAFKQLAAKAGDWLYYTINVPANTKMLEVQTGRGNGNANLFISTGTLPNESSSACTSAKASNGEYCRIDYPTAGVWYIGIKAEQGFSNLILKARAK</sequence>
<feature type="domain" description="Peptidase S1" evidence="9">
    <location>
        <begin position="49"/>
        <end position="271"/>
    </location>
</feature>
<dbReference type="InterPro" id="IPR009003">
    <property type="entry name" value="Peptidase_S1_PA"/>
</dbReference>
<dbReference type="PANTHER" id="PTHR24264:SF65">
    <property type="entry name" value="SRCR DOMAIN-CONTAINING PROTEIN"/>
    <property type="match status" value="1"/>
</dbReference>
<proteinExistence type="predicted"/>
<keyword evidence="3 6" id="KW-0645">Protease</keyword>
<dbReference type="InterPro" id="IPR007280">
    <property type="entry name" value="Peptidase_C_arc/bac"/>
</dbReference>
<evidence type="ECO:0000256" key="3">
    <source>
        <dbReference type="ARBA" id="ARBA00022670"/>
    </source>
</evidence>
<dbReference type="InterPro" id="IPR050127">
    <property type="entry name" value="Serine_Proteases_S1"/>
</dbReference>
<gene>
    <name evidence="10" type="ORF">ORQ98_08205</name>
</gene>
<feature type="compositionally biased region" description="Acidic residues" evidence="7">
    <location>
        <begin position="322"/>
        <end position="334"/>
    </location>
</feature>
<evidence type="ECO:0000259" key="9">
    <source>
        <dbReference type="PROSITE" id="PS50240"/>
    </source>
</evidence>
<dbReference type="PRINTS" id="PR00722">
    <property type="entry name" value="CHYMOTRYPSIN"/>
</dbReference>
<dbReference type="RefSeq" id="WP_274688311.1">
    <property type="nucleotide sequence ID" value="NZ_JAPMOU010000007.1"/>
</dbReference>
<keyword evidence="4 6" id="KW-0378">Hydrolase</keyword>
<dbReference type="EC" id="3.4.21.-" evidence="10"/>
<reference evidence="10 11" key="1">
    <citation type="submission" date="2022-11" db="EMBL/GenBank/DDBJ databases">
        <title>Spartinivicinus poritis sp. nov., isolated from scleractinian coral Porites lutea.</title>
        <authorList>
            <person name="Zhang G."/>
            <person name="Cai L."/>
            <person name="Wei Q."/>
        </authorList>
    </citation>
    <scope>NUCLEOTIDE SEQUENCE [LARGE SCALE GENOMIC DNA]</scope>
    <source>
        <strain evidence="10 11">A2-2</strain>
    </source>
</reference>
<dbReference type="InterPro" id="IPR018114">
    <property type="entry name" value="TRYPSIN_HIS"/>
</dbReference>
<dbReference type="SMART" id="SM00020">
    <property type="entry name" value="Tryp_SPc"/>
    <property type="match status" value="1"/>
</dbReference>
<evidence type="ECO:0000256" key="7">
    <source>
        <dbReference type="SAM" id="MobiDB-lite"/>
    </source>
</evidence>
<feature type="signal peptide" evidence="8">
    <location>
        <begin position="1"/>
        <end position="25"/>
    </location>
</feature>
<keyword evidence="5" id="KW-1015">Disulfide bond</keyword>
<comment type="subcellular location">
    <subcellularLocation>
        <location evidence="1">Secreted</location>
    </subcellularLocation>
</comment>
<dbReference type="PANTHER" id="PTHR24264">
    <property type="entry name" value="TRYPSIN-RELATED"/>
    <property type="match status" value="1"/>
</dbReference>
<name>A0ABT5U8S8_9GAMM</name>
<evidence type="ECO:0000313" key="10">
    <source>
        <dbReference type="EMBL" id="MDE1461952.1"/>
    </source>
</evidence>
<dbReference type="Proteomes" id="UP001528823">
    <property type="component" value="Unassembled WGS sequence"/>
</dbReference>
<dbReference type="Gene3D" id="2.60.120.380">
    <property type="match status" value="1"/>
</dbReference>
<accession>A0ABT5U8S8</accession>
<dbReference type="InterPro" id="IPR043504">
    <property type="entry name" value="Peptidase_S1_PA_chymotrypsin"/>
</dbReference>
<dbReference type="CDD" id="cd00190">
    <property type="entry name" value="Tryp_SPc"/>
    <property type="match status" value="1"/>
</dbReference>
<evidence type="ECO:0000256" key="5">
    <source>
        <dbReference type="ARBA" id="ARBA00023157"/>
    </source>
</evidence>
<evidence type="ECO:0000256" key="2">
    <source>
        <dbReference type="ARBA" id="ARBA00022525"/>
    </source>
</evidence>
<dbReference type="InterPro" id="IPR001254">
    <property type="entry name" value="Trypsin_dom"/>
</dbReference>
<feature type="compositionally biased region" description="Pro residues" evidence="7">
    <location>
        <begin position="359"/>
        <end position="368"/>
    </location>
</feature>
<evidence type="ECO:0000256" key="8">
    <source>
        <dbReference type="SAM" id="SignalP"/>
    </source>
</evidence>
<dbReference type="InterPro" id="IPR001314">
    <property type="entry name" value="Peptidase_S1A"/>
</dbReference>
<feature type="chain" id="PRO_5045958139" evidence="8">
    <location>
        <begin position="26"/>
        <end position="513"/>
    </location>
</feature>
<dbReference type="InterPro" id="IPR033116">
    <property type="entry name" value="TRYPSIN_SER"/>
</dbReference>
<comment type="caution">
    <text evidence="10">The sequence shown here is derived from an EMBL/GenBank/DDBJ whole genome shotgun (WGS) entry which is preliminary data.</text>
</comment>